<dbReference type="AlphaFoldDB" id="A0A2N5TYL5"/>
<dbReference type="EMBL" id="PGCI01000293">
    <property type="protein sequence ID" value="PLW30590.1"/>
    <property type="molecule type" value="Genomic_DNA"/>
</dbReference>
<gene>
    <name evidence="2" type="ORF">PCASD_25960</name>
</gene>
<keyword evidence="1" id="KW-0472">Membrane</keyword>
<name>A0A2N5TYL5_9BASI</name>
<reference evidence="2 3" key="1">
    <citation type="submission" date="2017-11" db="EMBL/GenBank/DDBJ databases">
        <title>De novo assembly and phasing of dikaryotic genomes from two isolates of Puccinia coronata f. sp. avenae, the causal agent of oat crown rust.</title>
        <authorList>
            <person name="Miller M.E."/>
            <person name="Zhang Y."/>
            <person name="Omidvar V."/>
            <person name="Sperschneider J."/>
            <person name="Schwessinger B."/>
            <person name="Raley C."/>
            <person name="Palmer J.M."/>
            <person name="Garnica D."/>
            <person name="Upadhyaya N."/>
            <person name="Rathjen J."/>
            <person name="Taylor J.M."/>
            <person name="Park R.F."/>
            <person name="Dodds P.N."/>
            <person name="Hirsch C.D."/>
            <person name="Kianian S.F."/>
            <person name="Figueroa M."/>
        </authorList>
    </citation>
    <scope>NUCLEOTIDE SEQUENCE [LARGE SCALE GENOMIC DNA]</scope>
    <source>
        <strain evidence="2">12SD80</strain>
    </source>
</reference>
<evidence type="ECO:0000313" key="3">
    <source>
        <dbReference type="Proteomes" id="UP000235392"/>
    </source>
</evidence>
<accession>A0A2N5TYL5</accession>
<feature type="transmembrane region" description="Helical" evidence="1">
    <location>
        <begin position="388"/>
        <end position="410"/>
    </location>
</feature>
<evidence type="ECO:0000313" key="2">
    <source>
        <dbReference type="EMBL" id="PLW30590.1"/>
    </source>
</evidence>
<keyword evidence="1" id="KW-0812">Transmembrane</keyword>
<keyword evidence="1" id="KW-1133">Transmembrane helix</keyword>
<evidence type="ECO:0000256" key="1">
    <source>
        <dbReference type="SAM" id="Phobius"/>
    </source>
</evidence>
<comment type="caution">
    <text evidence="2">The sequence shown here is derived from an EMBL/GenBank/DDBJ whole genome shotgun (WGS) entry which is preliminary data.</text>
</comment>
<dbReference type="Proteomes" id="UP000235392">
    <property type="component" value="Unassembled WGS sequence"/>
</dbReference>
<proteinExistence type="predicted"/>
<sequence>MHQFGSRFEMWGRFKSANLLVSSAAPSSTVHHLVGLSVNCSGASWYQSRLVMLPPPGSRSIKATGFVVLSLLIRFHQHFFRAHQQNSLLKFSSSLFHIIMLCAPSFTRCASVVANPRLASPYPLRSRRRTLANPPAIGQPTFAGSRGQPIVVDNPAPVAPGKLPVVFDFQAPPGLGPFRPMTPCPGLDSPVYRPETPCPPNLDSPVSSSDEENPFVNQLASPVHQPARFPCPFLNGDKHLLASLQPFVVHCAMIGDGWANAPSFHHPMPPHPDSPDVGAPFGFAPAAPEFNLPPIPPADPTVDTYPFTDFAPVPTPEPRGFFDPSVFHMLNKQQIKDLLKRHHEPARFDDTLLAHNTSPVSTRAFPVTMFVSVNRSRQPLQLSARCQLVYFLSAAFAFLLTNSLSVLSLARVQMLSTVLA</sequence>
<protein>
    <submittedName>
        <fullName evidence="2">Uncharacterized protein</fullName>
    </submittedName>
</protein>
<organism evidence="2 3">
    <name type="scientific">Puccinia coronata f. sp. avenae</name>
    <dbReference type="NCBI Taxonomy" id="200324"/>
    <lineage>
        <taxon>Eukaryota</taxon>
        <taxon>Fungi</taxon>
        <taxon>Dikarya</taxon>
        <taxon>Basidiomycota</taxon>
        <taxon>Pucciniomycotina</taxon>
        <taxon>Pucciniomycetes</taxon>
        <taxon>Pucciniales</taxon>
        <taxon>Pucciniaceae</taxon>
        <taxon>Puccinia</taxon>
    </lineage>
</organism>